<evidence type="ECO:0000256" key="3">
    <source>
        <dbReference type="ARBA" id="ARBA00012438"/>
    </source>
</evidence>
<evidence type="ECO:0000256" key="11">
    <source>
        <dbReference type="ARBA" id="ARBA00022989"/>
    </source>
</evidence>
<organism evidence="17 18">
    <name type="scientific">Ammoniphilus resinae</name>
    <dbReference type="NCBI Taxonomy" id="861532"/>
    <lineage>
        <taxon>Bacteria</taxon>
        <taxon>Bacillati</taxon>
        <taxon>Bacillota</taxon>
        <taxon>Bacilli</taxon>
        <taxon>Bacillales</taxon>
        <taxon>Paenibacillaceae</taxon>
        <taxon>Aneurinibacillus group</taxon>
        <taxon>Ammoniphilus</taxon>
    </lineage>
</organism>
<evidence type="ECO:0000313" key="18">
    <source>
        <dbReference type="Proteomes" id="UP001519343"/>
    </source>
</evidence>
<dbReference type="SMART" id="SM00304">
    <property type="entry name" value="HAMP"/>
    <property type="match status" value="1"/>
</dbReference>
<keyword evidence="5" id="KW-0597">Phosphoprotein</keyword>
<keyword evidence="18" id="KW-1185">Reference proteome</keyword>
<feature type="transmembrane region" description="Helical" evidence="14">
    <location>
        <begin position="149"/>
        <end position="169"/>
    </location>
</feature>
<keyword evidence="4" id="KW-1003">Cell membrane</keyword>
<dbReference type="InterPro" id="IPR003594">
    <property type="entry name" value="HATPase_dom"/>
</dbReference>
<sequence>MKNYEIVVQSFMRVNDLAISAEKIVNTLNQYLDRGYKVQEEELLRQLQDLERSRRLLDTEFHISARSHYRVENLKNLLAEFIRQVNATLYFYQNQKVNEYTPHYIEATKISHFIVEYTQNLISFELTSYREQIVKITNSRKLIETMGKTTFLVSILLSIFFSIFIYSGISQPIKQLVDRSRKISSGDFDVSDLQTVRKDEIGLLMNAYKVMGENITKLLQEVKSQEEYKRLLQEMELKTLQSQINPHFLFNTLNIISRMAYFEKAEKTEELMHALSRLLRYNLRKIESDVTLKEEVNALNQYLQIQKTRFQDQIQILTDIDENCLDIRIPSFTLQPLVENIFVHAIKSYESCAMISIRIFESIEFIQVEIVDNGIGMDEDTVCQIMRNTYQETKQSDTTGLGIRNVIRRLQIFYRMEQVMWIESEPLKGTCIQLFLPKSERVAQGLIAQAK</sequence>
<proteinExistence type="predicted"/>
<evidence type="ECO:0000256" key="9">
    <source>
        <dbReference type="ARBA" id="ARBA00022777"/>
    </source>
</evidence>
<protein>
    <recommendedName>
        <fullName evidence="3">histidine kinase</fullName>
        <ecNumber evidence="3">2.7.13.3</ecNumber>
    </recommendedName>
</protein>
<dbReference type="RefSeq" id="WP_209809403.1">
    <property type="nucleotide sequence ID" value="NZ_JAGGKT010000002.1"/>
</dbReference>
<keyword evidence="10" id="KW-0067">ATP-binding</keyword>
<dbReference type="InterPro" id="IPR003660">
    <property type="entry name" value="HAMP_dom"/>
</dbReference>
<dbReference type="PANTHER" id="PTHR34220">
    <property type="entry name" value="SENSOR HISTIDINE KINASE YPDA"/>
    <property type="match status" value="1"/>
</dbReference>
<evidence type="ECO:0000259" key="15">
    <source>
        <dbReference type="PROSITE" id="PS50109"/>
    </source>
</evidence>
<evidence type="ECO:0000256" key="1">
    <source>
        <dbReference type="ARBA" id="ARBA00000085"/>
    </source>
</evidence>
<evidence type="ECO:0000256" key="10">
    <source>
        <dbReference type="ARBA" id="ARBA00022840"/>
    </source>
</evidence>
<keyword evidence="11 14" id="KW-1133">Transmembrane helix</keyword>
<dbReference type="Pfam" id="PF02518">
    <property type="entry name" value="HATPase_c"/>
    <property type="match status" value="1"/>
</dbReference>
<dbReference type="PROSITE" id="PS50885">
    <property type="entry name" value="HAMP"/>
    <property type="match status" value="1"/>
</dbReference>
<keyword evidence="8" id="KW-0547">Nucleotide-binding</keyword>
<dbReference type="InterPro" id="IPR036890">
    <property type="entry name" value="HATPase_C_sf"/>
</dbReference>
<evidence type="ECO:0000256" key="6">
    <source>
        <dbReference type="ARBA" id="ARBA00022679"/>
    </source>
</evidence>
<dbReference type="InterPro" id="IPR010559">
    <property type="entry name" value="Sig_transdc_His_kin_internal"/>
</dbReference>
<dbReference type="GO" id="GO:0016301">
    <property type="term" value="F:kinase activity"/>
    <property type="evidence" value="ECO:0007669"/>
    <property type="project" value="UniProtKB-KW"/>
</dbReference>
<comment type="subcellular location">
    <subcellularLocation>
        <location evidence="2">Cell membrane</location>
        <topology evidence="2">Multi-pass membrane protein</topology>
    </subcellularLocation>
</comment>
<feature type="domain" description="Histidine kinase" evidence="15">
    <location>
        <begin position="266"/>
        <end position="440"/>
    </location>
</feature>
<dbReference type="EC" id="2.7.13.3" evidence="3"/>
<dbReference type="Proteomes" id="UP001519343">
    <property type="component" value="Unassembled WGS sequence"/>
</dbReference>
<evidence type="ECO:0000256" key="2">
    <source>
        <dbReference type="ARBA" id="ARBA00004651"/>
    </source>
</evidence>
<comment type="catalytic activity">
    <reaction evidence="1">
        <text>ATP + protein L-histidine = ADP + protein N-phospho-L-histidine.</text>
        <dbReference type="EC" id="2.7.13.3"/>
    </reaction>
</comment>
<dbReference type="PROSITE" id="PS50109">
    <property type="entry name" value="HIS_KIN"/>
    <property type="match status" value="1"/>
</dbReference>
<dbReference type="Pfam" id="PF00672">
    <property type="entry name" value="HAMP"/>
    <property type="match status" value="1"/>
</dbReference>
<keyword evidence="12" id="KW-0902">Two-component regulatory system</keyword>
<keyword evidence="13 14" id="KW-0472">Membrane</keyword>
<keyword evidence="7 14" id="KW-0812">Transmembrane</keyword>
<dbReference type="Pfam" id="PF06580">
    <property type="entry name" value="His_kinase"/>
    <property type="match status" value="1"/>
</dbReference>
<dbReference type="SUPFAM" id="SSF158472">
    <property type="entry name" value="HAMP domain-like"/>
    <property type="match status" value="1"/>
</dbReference>
<evidence type="ECO:0000256" key="8">
    <source>
        <dbReference type="ARBA" id="ARBA00022741"/>
    </source>
</evidence>
<dbReference type="InterPro" id="IPR005467">
    <property type="entry name" value="His_kinase_dom"/>
</dbReference>
<keyword evidence="9 17" id="KW-0418">Kinase</keyword>
<dbReference type="Gene3D" id="6.10.340.10">
    <property type="match status" value="1"/>
</dbReference>
<keyword evidence="6" id="KW-0808">Transferase</keyword>
<evidence type="ECO:0000313" key="17">
    <source>
        <dbReference type="EMBL" id="MBP1931334.1"/>
    </source>
</evidence>
<name>A0ABS4GM59_9BACL</name>
<reference evidence="17 18" key="1">
    <citation type="submission" date="2021-03" db="EMBL/GenBank/DDBJ databases">
        <title>Genomic Encyclopedia of Type Strains, Phase IV (KMG-IV): sequencing the most valuable type-strain genomes for metagenomic binning, comparative biology and taxonomic classification.</title>
        <authorList>
            <person name="Goeker M."/>
        </authorList>
    </citation>
    <scope>NUCLEOTIDE SEQUENCE [LARGE SCALE GENOMIC DNA]</scope>
    <source>
        <strain evidence="17 18">DSM 24738</strain>
    </source>
</reference>
<accession>A0ABS4GM59</accession>
<dbReference type="InterPro" id="IPR050640">
    <property type="entry name" value="Bact_2-comp_sensor_kinase"/>
</dbReference>
<evidence type="ECO:0000256" key="14">
    <source>
        <dbReference type="SAM" id="Phobius"/>
    </source>
</evidence>
<evidence type="ECO:0000256" key="12">
    <source>
        <dbReference type="ARBA" id="ARBA00023012"/>
    </source>
</evidence>
<evidence type="ECO:0000259" key="16">
    <source>
        <dbReference type="PROSITE" id="PS50885"/>
    </source>
</evidence>
<dbReference type="SUPFAM" id="SSF55874">
    <property type="entry name" value="ATPase domain of HSP90 chaperone/DNA topoisomerase II/histidine kinase"/>
    <property type="match status" value="1"/>
</dbReference>
<dbReference type="Gene3D" id="3.30.565.10">
    <property type="entry name" value="Histidine kinase-like ATPase, C-terminal domain"/>
    <property type="match status" value="1"/>
</dbReference>
<comment type="caution">
    <text evidence="17">The sequence shown here is derived from an EMBL/GenBank/DDBJ whole genome shotgun (WGS) entry which is preliminary data.</text>
</comment>
<dbReference type="EMBL" id="JAGGKT010000002">
    <property type="protein sequence ID" value="MBP1931334.1"/>
    <property type="molecule type" value="Genomic_DNA"/>
</dbReference>
<gene>
    <name evidence="17" type="ORF">J2Z37_001331</name>
</gene>
<evidence type="ECO:0000256" key="4">
    <source>
        <dbReference type="ARBA" id="ARBA00022475"/>
    </source>
</evidence>
<dbReference type="CDD" id="cd06225">
    <property type="entry name" value="HAMP"/>
    <property type="match status" value="1"/>
</dbReference>
<feature type="domain" description="HAMP" evidence="16">
    <location>
        <begin position="167"/>
        <end position="220"/>
    </location>
</feature>
<dbReference type="PANTHER" id="PTHR34220:SF11">
    <property type="entry name" value="SENSOR PROTEIN KINASE HPTS"/>
    <property type="match status" value="1"/>
</dbReference>
<evidence type="ECO:0000256" key="7">
    <source>
        <dbReference type="ARBA" id="ARBA00022692"/>
    </source>
</evidence>
<evidence type="ECO:0000256" key="5">
    <source>
        <dbReference type="ARBA" id="ARBA00022553"/>
    </source>
</evidence>
<evidence type="ECO:0000256" key="13">
    <source>
        <dbReference type="ARBA" id="ARBA00023136"/>
    </source>
</evidence>